<dbReference type="RefSeq" id="WP_145380044.1">
    <property type="nucleotide sequence ID" value="NZ_CP036276.1"/>
</dbReference>
<dbReference type="InterPro" id="IPR002932">
    <property type="entry name" value="Glu_synthdom"/>
</dbReference>
<dbReference type="InterPro" id="IPR027283">
    <property type="entry name" value="YerD"/>
</dbReference>
<feature type="domain" description="Glutamate synthase" evidence="3">
    <location>
        <begin position="154"/>
        <end position="469"/>
    </location>
</feature>
<dbReference type="PANTHER" id="PTHR43819:SF1">
    <property type="entry name" value="ARCHAEAL-TYPE GLUTAMATE SYNTHASE [NADPH]"/>
    <property type="match status" value="1"/>
</dbReference>
<accession>A0A517ZXR2</accession>
<evidence type="ECO:0000256" key="1">
    <source>
        <dbReference type="ARBA" id="ARBA00009716"/>
    </source>
</evidence>
<comment type="similarity">
    <text evidence="1 2">Belongs to the glutamate synthase family.</text>
</comment>
<sequence length="540" mass="59308">MRYSAVIIVLAGTLLCLLLGVLRDSAWYIPLVVLGPLSLLGIWDLTQTKHSICRNYPLLGRLRFLQEMIRPEIHQYYVESDLDGRPYNRDERSLIYERAKNVSGLKPFGTEMDVYGDEYEWLDHSIAPRPKQDEPFRITVGGPDCKQPYSCSVLNISAMSFGAISPNAIEALNRGAKKGNFYHCTGEGGLSSYHLKNGGDLVWQIGTGYFGCRDQNGAFDPGLFREQALTPQVKMIEIKISQGAKPGHGGVLPAAKITPEIARTRKIPMGRDCISPPGHTTFDSPRGLCEYVKQLRELSDGKPIGFKLCVGHRHEFLAICKAMLETGILPDFITVDGGEGGTGAAPNEFSDSIGTPLKMGLMFVHNALVGCGLRDKIRIAASGKVSSAFAIARNLAIGADWCNAARGFMMAVGCIQAQSCHTNRCPVGVATQDPVRQRALDVGDKGERTYHFHHNTMETLSEIVAAAGIDHPSEFRPYHIHIALSRTNVKNYQEAHPFLQSGELLKGCQHPDFKTHWDIASAESFQAQGADVKIQEELAT</sequence>
<name>A0A517ZXR2_9PLAN</name>
<dbReference type="Pfam" id="PF01645">
    <property type="entry name" value="Glu_synthase"/>
    <property type="match status" value="1"/>
</dbReference>
<dbReference type="InterPro" id="IPR024188">
    <property type="entry name" value="GltB"/>
</dbReference>
<dbReference type="PANTHER" id="PTHR43819">
    <property type="entry name" value="ARCHAEAL-TYPE GLUTAMATE SYNTHASE [NADPH]"/>
    <property type="match status" value="1"/>
</dbReference>
<evidence type="ECO:0000256" key="2">
    <source>
        <dbReference type="PIRNR" id="PIRNR006429"/>
    </source>
</evidence>
<evidence type="ECO:0000313" key="4">
    <source>
        <dbReference type="EMBL" id="QDU47273.1"/>
    </source>
</evidence>
<gene>
    <name evidence="4" type="primary">gltB_3</name>
    <name evidence="4" type="ORF">Mal52_58010</name>
</gene>
<reference evidence="4 5" key="1">
    <citation type="submission" date="2019-02" db="EMBL/GenBank/DDBJ databases">
        <title>Deep-cultivation of Planctomycetes and their phenomic and genomic characterization uncovers novel biology.</title>
        <authorList>
            <person name="Wiegand S."/>
            <person name="Jogler M."/>
            <person name="Boedeker C."/>
            <person name="Pinto D."/>
            <person name="Vollmers J."/>
            <person name="Rivas-Marin E."/>
            <person name="Kohn T."/>
            <person name="Peeters S.H."/>
            <person name="Heuer A."/>
            <person name="Rast P."/>
            <person name="Oberbeckmann S."/>
            <person name="Bunk B."/>
            <person name="Jeske O."/>
            <person name="Meyerdierks A."/>
            <person name="Storesund J.E."/>
            <person name="Kallscheuer N."/>
            <person name="Luecker S."/>
            <person name="Lage O.M."/>
            <person name="Pohl T."/>
            <person name="Merkel B.J."/>
            <person name="Hornburger P."/>
            <person name="Mueller R.-W."/>
            <person name="Bruemmer F."/>
            <person name="Labrenz M."/>
            <person name="Spormann A.M."/>
            <person name="Op den Camp H."/>
            <person name="Overmann J."/>
            <person name="Amann R."/>
            <person name="Jetten M.S.M."/>
            <person name="Mascher T."/>
            <person name="Medema M.H."/>
            <person name="Devos D.P."/>
            <person name="Kaster A.-K."/>
            <person name="Ovreas L."/>
            <person name="Rohde M."/>
            <person name="Galperin M.Y."/>
            <person name="Jogler C."/>
        </authorList>
    </citation>
    <scope>NUCLEOTIDE SEQUENCE [LARGE SCALE GENOMIC DNA]</scope>
    <source>
        <strain evidence="4 5">Mal52</strain>
    </source>
</reference>
<dbReference type="Gene3D" id="3.20.20.70">
    <property type="entry name" value="Aldolase class I"/>
    <property type="match status" value="1"/>
</dbReference>
<dbReference type="KEGG" id="sdyn:Mal52_58010"/>
<protein>
    <submittedName>
        <fullName evidence="4">Ferredoxin-dependent glutamate synthase 1</fullName>
        <ecNumber evidence="4">1.4.7.1</ecNumber>
    </submittedName>
</protein>
<organism evidence="4 5">
    <name type="scientific">Symmachiella dynata</name>
    <dbReference type="NCBI Taxonomy" id="2527995"/>
    <lineage>
        <taxon>Bacteria</taxon>
        <taxon>Pseudomonadati</taxon>
        <taxon>Planctomycetota</taxon>
        <taxon>Planctomycetia</taxon>
        <taxon>Planctomycetales</taxon>
        <taxon>Planctomycetaceae</taxon>
        <taxon>Symmachiella</taxon>
    </lineage>
</organism>
<dbReference type="Proteomes" id="UP000319383">
    <property type="component" value="Chromosome"/>
</dbReference>
<proteinExistence type="inferred from homology"/>
<dbReference type="InterPro" id="IPR013785">
    <property type="entry name" value="Aldolase_TIM"/>
</dbReference>
<dbReference type="PIRSF" id="PIRSF006429">
    <property type="entry name" value="GOGAT_lg_2"/>
    <property type="match status" value="1"/>
</dbReference>
<evidence type="ECO:0000259" key="3">
    <source>
        <dbReference type="Pfam" id="PF01645"/>
    </source>
</evidence>
<dbReference type="EC" id="1.4.7.1" evidence="4"/>
<dbReference type="CDD" id="cd02808">
    <property type="entry name" value="GltS_FMN"/>
    <property type="match status" value="1"/>
</dbReference>
<keyword evidence="4" id="KW-0560">Oxidoreductase</keyword>
<dbReference type="GO" id="GO:0016041">
    <property type="term" value="F:glutamate synthase (ferredoxin) activity"/>
    <property type="evidence" value="ECO:0007669"/>
    <property type="project" value="UniProtKB-EC"/>
</dbReference>
<dbReference type="AlphaFoldDB" id="A0A517ZXR2"/>
<dbReference type="EMBL" id="CP036276">
    <property type="protein sequence ID" value="QDU47273.1"/>
    <property type="molecule type" value="Genomic_DNA"/>
</dbReference>
<dbReference type="SUPFAM" id="SSF51395">
    <property type="entry name" value="FMN-linked oxidoreductases"/>
    <property type="match status" value="1"/>
</dbReference>
<evidence type="ECO:0000313" key="5">
    <source>
        <dbReference type="Proteomes" id="UP000319383"/>
    </source>
</evidence>
<keyword evidence="5" id="KW-1185">Reference proteome</keyword>
<dbReference type="PIRSF" id="PIRSF500060">
    <property type="entry name" value="UCP500060"/>
    <property type="match status" value="1"/>
</dbReference>
<dbReference type="GO" id="GO:0006537">
    <property type="term" value="P:glutamate biosynthetic process"/>
    <property type="evidence" value="ECO:0007669"/>
    <property type="project" value="InterPro"/>
</dbReference>